<evidence type="ECO:0000313" key="3">
    <source>
        <dbReference type="EMBL" id="QJA47584.1"/>
    </source>
</evidence>
<proteinExistence type="predicted"/>
<feature type="domain" description="DUF5681" evidence="2">
    <location>
        <begin position="18"/>
        <end position="91"/>
    </location>
</feature>
<dbReference type="EMBL" id="MT144049">
    <property type="protein sequence ID" value="QJA47584.1"/>
    <property type="molecule type" value="Genomic_DNA"/>
</dbReference>
<dbReference type="Pfam" id="PF18932">
    <property type="entry name" value="DUF5681"/>
    <property type="match status" value="1"/>
</dbReference>
<sequence length="165" mass="17545">MTDRDDYAVGYGRPPLASRFAPGTSGNPTGRPKGSGGLKTSLDRILRRKVQLKVDGRRKRVPVTEAVLLQLSHKALGGDAAAIREYLRIAMAHGGEADDAVAIDEAQLTPFVDAYAIATALMDLGVVVLGSDGRMKLRPERLGDAAAETVDGLRRQQLLDDPAVG</sequence>
<dbReference type="InterPro" id="IPR043736">
    <property type="entry name" value="DUF5681"/>
</dbReference>
<accession>A0A6H1ZJ45</accession>
<name>A0A6H1ZJ45_9ZZZZ</name>
<reference evidence="3" key="1">
    <citation type="submission" date="2020-03" db="EMBL/GenBank/DDBJ databases">
        <title>The deep terrestrial virosphere.</title>
        <authorList>
            <person name="Holmfeldt K."/>
            <person name="Nilsson E."/>
            <person name="Simone D."/>
            <person name="Lopez-Fernandez M."/>
            <person name="Wu X."/>
            <person name="de Brujin I."/>
            <person name="Lundin D."/>
            <person name="Andersson A."/>
            <person name="Bertilsson S."/>
            <person name="Dopson M."/>
        </authorList>
    </citation>
    <scope>NUCLEOTIDE SEQUENCE</scope>
    <source>
        <strain evidence="3">TM448A00703</strain>
    </source>
</reference>
<dbReference type="AlphaFoldDB" id="A0A6H1ZJ45"/>
<evidence type="ECO:0000256" key="1">
    <source>
        <dbReference type="SAM" id="MobiDB-lite"/>
    </source>
</evidence>
<gene>
    <name evidence="3" type="ORF">TM448A00703_0018</name>
</gene>
<protein>
    <recommendedName>
        <fullName evidence="2">DUF5681 domain-containing protein</fullName>
    </recommendedName>
</protein>
<feature type="region of interest" description="Disordered" evidence="1">
    <location>
        <begin position="1"/>
        <end position="40"/>
    </location>
</feature>
<organism evidence="3">
    <name type="scientific">viral metagenome</name>
    <dbReference type="NCBI Taxonomy" id="1070528"/>
    <lineage>
        <taxon>unclassified sequences</taxon>
        <taxon>metagenomes</taxon>
        <taxon>organismal metagenomes</taxon>
    </lineage>
</organism>
<evidence type="ECO:0000259" key="2">
    <source>
        <dbReference type="Pfam" id="PF18932"/>
    </source>
</evidence>